<keyword evidence="3" id="KW-1185">Reference proteome</keyword>
<gene>
    <name evidence="2" type="ORF">Pcinc_022584</name>
</gene>
<feature type="region of interest" description="Disordered" evidence="1">
    <location>
        <begin position="1"/>
        <end position="45"/>
    </location>
</feature>
<dbReference type="EMBL" id="JAWQEG010002385">
    <property type="protein sequence ID" value="KAK3872367.1"/>
    <property type="molecule type" value="Genomic_DNA"/>
</dbReference>
<comment type="caution">
    <text evidence="2">The sequence shown here is derived from an EMBL/GenBank/DDBJ whole genome shotgun (WGS) entry which is preliminary data.</text>
</comment>
<organism evidence="2 3">
    <name type="scientific">Petrolisthes cinctipes</name>
    <name type="common">Flat porcelain crab</name>
    <dbReference type="NCBI Taxonomy" id="88211"/>
    <lineage>
        <taxon>Eukaryota</taxon>
        <taxon>Metazoa</taxon>
        <taxon>Ecdysozoa</taxon>
        <taxon>Arthropoda</taxon>
        <taxon>Crustacea</taxon>
        <taxon>Multicrustacea</taxon>
        <taxon>Malacostraca</taxon>
        <taxon>Eumalacostraca</taxon>
        <taxon>Eucarida</taxon>
        <taxon>Decapoda</taxon>
        <taxon>Pleocyemata</taxon>
        <taxon>Anomura</taxon>
        <taxon>Galatheoidea</taxon>
        <taxon>Porcellanidae</taxon>
        <taxon>Petrolisthes</taxon>
    </lineage>
</organism>
<feature type="region of interest" description="Disordered" evidence="1">
    <location>
        <begin position="72"/>
        <end position="101"/>
    </location>
</feature>
<protein>
    <submittedName>
        <fullName evidence="2">Uncharacterized protein</fullName>
    </submittedName>
</protein>
<evidence type="ECO:0000256" key="1">
    <source>
        <dbReference type="SAM" id="MobiDB-lite"/>
    </source>
</evidence>
<dbReference type="Proteomes" id="UP001286313">
    <property type="component" value="Unassembled WGS sequence"/>
</dbReference>
<feature type="compositionally biased region" description="Gly residues" evidence="1">
    <location>
        <begin position="83"/>
        <end position="101"/>
    </location>
</feature>
<name>A0AAE1FDZ3_PETCI</name>
<feature type="compositionally biased region" description="Basic and acidic residues" evidence="1">
    <location>
        <begin position="1"/>
        <end position="11"/>
    </location>
</feature>
<feature type="compositionally biased region" description="Low complexity" evidence="1">
    <location>
        <begin position="72"/>
        <end position="82"/>
    </location>
</feature>
<proteinExistence type="predicted"/>
<accession>A0AAE1FDZ3</accession>
<reference evidence="2" key="1">
    <citation type="submission" date="2023-10" db="EMBL/GenBank/DDBJ databases">
        <title>Genome assemblies of two species of porcelain crab, Petrolisthes cinctipes and Petrolisthes manimaculis (Anomura: Porcellanidae).</title>
        <authorList>
            <person name="Angst P."/>
        </authorList>
    </citation>
    <scope>NUCLEOTIDE SEQUENCE</scope>
    <source>
        <strain evidence="2">PB745_01</strain>
        <tissue evidence="2">Gill</tissue>
    </source>
</reference>
<evidence type="ECO:0000313" key="3">
    <source>
        <dbReference type="Proteomes" id="UP001286313"/>
    </source>
</evidence>
<sequence length="101" mass="10739">MADQEQKRIEAEMYSVSVGTHAQSEEPDDTASIQVPSRNEEPTEEVGLWSNSYGEDLDCVGDTSYLPLQRPSSSFYSDSGTGSYYGVGGDGGGGGVARPHT</sequence>
<evidence type="ECO:0000313" key="2">
    <source>
        <dbReference type="EMBL" id="KAK3872367.1"/>
    </source>
</evidence>
<dbReference type="AlphaFoldDB" id="A0AAE1FDZ3"/>